<dbReference type="InterPro" id="IPR016712">
    <property type="entry name" value="Rbsml_bS1m-like"/>
</dbReference>
<gene>
    <name evidence="2" type="ORF">POSPLADRAFT_1054258</name>
</gene>
<dbReference type="RefSeq" id="XP_024342313.1">
    <property type="nucleotide sequence ID" value="XM_024480500.1"/>
</dbReference>
<evidence type="ECO:0000256" key="1">
    <source>
        <dbReference type="SAM" id="MobiDB-lite"/>
    </source>
</evidence>
<reference evidence="2 3" key="1">
    <citation type="submission" date="2017-04" db="EMBL/GenBank/DDBJ databases">
        <title>Genome Sequence of the Model Brown-Rot Fungus Postia placenta SB12.</title>
        <authorList>
            <consortium name="DOE Joint Genome Institute"/>
            <person name="Gaskell J."/>
            <person name="Kersten P."/>
            <person name="Larrondo L.F."/>
            <person name="Canessa P."/>
            <person name="Martinez D."/>
            <person name="Hibbett D."/>
            <person name="Schmoll M."/>
            <person name="Kubicek C.P."/>
            <person name="Martinez A.T."/>
            <person name="Yadav J."/>
            <person name="Master E."/>
            <person name="Magnuson J.K."/>
            <person name="James T."/>
            <person name="Yaver D."/>
            <person name="Berka R."/>
            <person name="Labutti K."/>
            <person name="Lipzen A."/>
            <person name="Aerts A."/>
            <person name="Barry K."/>
            <person name="Henrissat B."/>
            <person name="Blanchette R."/>
            <person name="Grigoriev I."/>
            <person name="Cullen D."/>
        </authorList>
    </citation>
    <scope>NUCLEOTIDE SEQUENCE [LARGE SCALE GENOMIC DNA]</scope>
    <source>
        <strain evidence="2 3">MAD-698-R-SB12</strain>
    </source>
</reference>
<dbReference type="STRING" id="670580.A0A1X6NA45"/>
<protein>
    <submittedName>
        <fullName evidence="2">Uncharacterized protein</fullName>
    </submittedName>
</protein>
<evidence type="ECO:0000313" key="2">
    <source>
        <dbReference type="EMBL" id="OSX65519.1"/>
    </source>
</evidence>
<dbReference type="Pfam" id="PF11709">
    <property type="entry name" value="Mit_ribos_Mrp51"/>
    <property type="match status" value="1"/>
</dbReference>
<organism evidence="2 3">
    <name type="scientific">Postia placenta MAD-698-R-SB12</name>
    <dbReference type="NCBI Taxonomy" id="670580"/>
    <lineage>
        <taxon>Eukaryota</taxon>
        <taxon>Fungi</taxon>
        <taxon>Dikarya</taxon>
        <taxon>Basidiomycota</taxon>
        <taxon>Agaricomycotina</taxon>
        <taxon>Agaricomycetes</taxon>
        <taxon>Polyporales</taxon>
        <taxon>Adustoporiaceae</taxon>
        <taxon>Rhodonia</taxon>
    </lineage>
</organism>
<feature type="region of interest" description="Disordered" evidence="1">
    <location>
        <begin position="327"/>
        <end position="352"/>
    </location>
</feature>
<proteinExistence type="predicted"/>
<dbReference type="PANTHER" id="PTHR28058">
    <property type="entry name" value="37S RIBOSOMAL PROTEIN MRP51, MITOCHONDRIAL"/>
    <property type="match status" value="1"/>
</dbReference>
<dbReference type="EMBL" id="KZ110593">
    <property type="protein sequence ID" value="OSX65519.1"/>
    <property type="molecule type" value="Genomic_DNA"/>
</dbReference>
<dbReference type="GeneID" id="36325450"/>
<keyword evidence="3" id="KW-1185">Reference proteome</keyword>
<dbReference type="PANTHER" id="PTHR28058:SF1">
    <property type="entry name" value="SMALL RIBOSOMAL SUBUNIT PROTEIN BS1M"/>
    <property type="match status" value="1"/>
</dbReference>
<dbReference type="Proteomes" id="UP000194127">
    <property type="component" value="Unassembled WGS sequence"/>
</dbReference>
<dbReference type="OrthoDB" id="2735536at2759"/>
<accession>A0A1X6NA45</accession>
<evidence type="ECO:0000313" key="3">
    <source>
        <dbReference type="Proteomes" id="UP000194127"/>
    </source>
</evidence>
<name>A0A1X6NA45_9APHY</name>
<dbReference type="AlphaFoldDB" id="A0A1X6NA45"/>
<sequence>MATPAPSQFAALLRQSKFASFDPKIGQVYASFGGDAHRGNWGLKRPLPLRRRKATVTVRAVDSRQQQTEWKSAEQQHRWIQMWDEAGVSPRVPEGGPWSRRLGQLGGVQWDIDSEFGTSTRDGVQDDGGMAGALSDKSMAIPNIEAMSEKEFERYLEKLRELRPAFRDFVLSKKVPDWPVQSLWQQSANPSELHKHFLANQAHKAYNNNPDARVIEQQPQRYGGLTYAKVPPLQSQFLNKPAPGRALQLSSMSDVVASFAGSTVVLSKHRVDDLHPVDWETLGDANNEKGQGVVRNMRIQNARILDAPAVVAEKPGTLTSTRLLLGASVDPPEDRQHDQSNTNRPGSREYVGQRPQFMQTQMLRSPKKQGAVFETVDTVNLLGVLSNVVGAEQTRNS</sequence>